<dbReference type="SMART" id="SM00192">
    <property type="entry name" value="LDLa"/>
    <property type="match status" value="1"/>
</dbReference>
<evidence type="ECO:0000313" key="6">
    <source>
        <dbReference type="EnsemblMetazoa" id="KAF7494355.1"/>
    </source>
</evidence>
<comment type="caution">
    <text evidence="2">Lacks conserved residue(s) required for the propagation of feature annotation.</text>
</comment>
<reference evidence="6" key="3">
    <citation type="submission" date="2022-06" db="UniProtKB">
        <authorList>
            <consortium name="EnsemblMetazoa"/>
        </authorList>
    </citation>
    <scope>IDENTIFICATION</scope>
</reference>
<keyword evidence="1" id="KW-1015">Disulfide bond</keyword>
<evidence type="ECO:0000313" key="5">
    <source>
        <dbReference type="EMBL" id="KAF7494355.1"/>
    </source>
</evidence>
<dbReference type="EnsemblMetazoa" id="SSS_8929s_mrna">
    <property type="protein sequence ID" value="KAF7494355.1"/>
    <property type="gene ID" value="SSS_8929"/>
</dbReference>
<reference evidence="7" key="1">
    <citation type="journal article" date="2020" name="PLoS Negl. Trop. Dis.">
        <title>High-quality nuclear genome for Sarcoptes scabiei-A critical resource for a neglected parasite.</title>
        <authorList>
            <person name="Korhonen P.K."/>
            <person name="Gasser R.B."/>
            <person name="Ma G."/>
            <person name="Wang T."/>
            <person name="Stroehlein A.J."/>
            <person name="Young N.D."/>
            <person name="Ang C.S."/>
            <person name="Fernando D.D."/>
            <person name="Lu H.C."/>
            <person name="Taylor S."/>
            <person name="Reynolds S.L."/>
            <person name="Mofiz E."/>
            <person name="Najaraj S.H."/>
            <person name="Gowda H."/>
            <person name="Madugundu A."/>
            <person name="Renuse S."/>
            <person name="Holt D."/>
            <person name="Pandey A."/>
            <person name="Papenfuss A.T."/>
            <person name="Fischer K."/>
        </authorList>
    </citation>
    <scope>NUCLEOTIDE SEQUENCE [LARGE SCALE GENOMIC DNA]</scope>
</reference>
<evidence type="ECO:0000256" key="4">
    <source>
        <dbReference type="SAM" id="SignalP"/>
    </source>
</evidence>
<organism evidence="5">
    <name type="scientific">Sarcoptes scabiei</name>
    <name type="common">Itch mite</name>
    <name type="synonym">Acarus scabiei</name>
    <dbReference type="NCBI Taxonomy" id="52283"/>
    <lineage>
        <taxon>Eukaryota</taxon>
        <taxon>Metazoa</taxon>
        <taxon>Ecdysozoa</taxon>
        <taxon>Arthropoda</taxon>
        <taxon>Chelicerata</taxon>
        <taxon>Arachnida</taxon>
        <taxon>Acari</taxon>
        <taxon>Acariformes</taxon>
        <taxon>Sarcoptiformes</taxon>
        <taxon>Astigmata</taxon>
        <taxon>Psoroptidia</taxon>
        <taxon>Sarcoptoidea</taxon>
        <taxon>Sarcoptidae</taxon>
        <taxon>Sarcoptinae</taxon>
        <taxon>Sarcoptes</taxon>
    </lineage>
</organism>
<sequence length="201" mass="22922">MNKNSYNFWTILVLVLTAYIGGDNASTVSPSSTTYNWGQYTRNSTFDWGQYTKTTPQPTTRKESNQTTETTTLAPPTKPTEKPEDHPPNDQPRPYQCGAGSYQCAGTVGLCIRLDQICDGHIDCPHVDDENPRICHFKRWRNSRKCKTFSKSNKFRGTGFQFHIGTIRIGHESRVKMFDQDSDNLHLPRNIDVNMNNKISE</sequence>
<dbReference type="EMBL" id="WVUK01000053">
    <property type="protein sequence ID" value="KAF7494355.1"/>
    <property type="molecule type" value="Genomic_DNA"/>
</dbReference>
<name>A0A834VG12_SARSC</name>
<protein>
    <submittedName>
        <fullName evidence="5 6">Uncharacterized protein</fullName>
    </submittedName>
</protein>
<evidence type="ECO:0000313" key="7">
    <source>
        <dbReference type="Proteomes" id="UP000070412"/>
    </source>
</evidence>
<dbReference type="InterPro" id="IPR023415">
    <property type="entry name" value="LDLR_class-A_CS"/>
</dbReference>
<keyword evidence="4" id="KW-0732">Signal</keyword>
<gene>
    <name evidence="5" type="ORF">SSS_8929</name>
</gene>
<accession>A0A834VG12</accession>
<keyword evidence="7" id="KW-1185">Reference proteome</keyword>
<dbReference type="CDD" id="cd00112">
    <property type="entry name" value="LDLa"/>
    <property type="match status" value="1"/>
</dbReference>
<feature type="signal peptide" evidence="4">
    <location>
        <begin position="1"/>
        <end position="25"/>
    </location>
</feature>
<proteinExistence type="predicted"/>
<dbReference type="AlphaFoldDB" id="A0A834VG12"/>
<feature type="compositionally biased region" description="Basic and acidic residues" evidence="3">
    <location>
        <begin position="79"/>
        <end position="88"/>
    </location>
</feature>
<dbReference type="OrthoDB" id="6511229at2759"/>
<dbReference type="InterPro" id="IPR036055">
    <property type="entry name" value="LDL_receptor-like_sf"/>
</dbReference>
<dbReference type="PROSITE" id="PS50068">
    <property type="entry name" value="LDLRA_2"/>
    <property type="match status" value="1"/>
</dbReference>
<feature type="compositionally biased region" description="Polar residues" evidence="3">
    <location>
        <begin position="48"/>
        <end position="59"/>
    </location>
</feature>
<feature type="chain" id="PRO_5038259538" evidence="4">
    <location>
        <begin position="26"/>
        <end position="201"/>
    </location>
</feature>
<dbReference type="PROSITE" id="PS01209">
    <property type="entry name" value="LDLRA_1"/>
    <property type="match status" value="1"/>
</dbReference>
<dbReference type="SUPFAM" id="SSF57424">
    <property type="entry name" value="LDL receptor-like module"/>
    <property type="match status" value="1"/>
</dbReference>
<evidence type="ECO:0000256" key="3">
    <source>
        <dbReference type="SAM" id="MobiDB-lite"/>
    </source>
</evidence>
<reference evidence="5" key="2">
    <citation type="submission" date="2020-01" db="EMBL/GenBank/DDBJ databases">
        <authorList>
            <person name="Korhonen P.K.K."/>
            <person name="Guangxu M.G."/>
            <person name="Wang T.W."/>
            <person name="Stroehlein A.J.S."/>
            <person name="Young N.D."/>
            <person name="Ang C.-S.A."/>
            <person name="Fernando D.W.F."/>
            <person name="Lu H.L."/>
            <person name="Taylor S.T."/>
            <person name="Ehtesham M.E.M."/>
            <person name="Najaraj S.H.N."/>
            <person name="Harsha G.H.G."/>
            <person name="Madugundu A.M."/>
            <person name="Renuse S.R."/>
            <person name="Holt D.H."/>
            <person name="Pandey A.P."/>
            <person name="Papenfuss A.P."/>
            <person name="Gasser R.B.G."/>
            <person name="Fischer K.F."/>
        </authorList>
    </citation>
    <scope>NUCLEOTIDE SEQUENCE</scope>
    <source>
        <strain evidence="5">SSS_KF_BRIS2020</strain>
    </source>
</reference>
<dbReference type="InterPro" id="IPR002172">
    <property type="entry name" value="LDrepeatLR_classA_rpt"/>
</dbReference>
<feature type="region of interest" description="Disordered" evidence="3">
    <location>
        <begin position="48"/>
        <end position="94"/>
    </location>
</feature>
<dbReference type="Gene3D" id="2.40.128.620">
    <property type="match status" value="1"/>
</dbReference>
<evidence type="ECO:0000256" key="1">
    <source>
        <dbReference type="ARBA" id="ARBA00023157"/>
    </source>
</evidence>
<evidence type="ECO:0000256" key="2">
    <source>
        <dbReference type="PROSITE-ProRule" id="PRU00124"/>
    </source>
</evidence>
<dbReference type="Proteomes" id="UP000070412">
    <property type="component" value="Unassembled WGS sequence"/>
</dbReference>